<dbReference type="PANTHER" id="PTHR34933:SF1">
    <property type="entry name" value="FLAGELLAR L-RING PROTEIN"/>
    <property type="match status" value="1"/>
</dbReference>
<protein>
    <recommendedName>
        <fullName evidence="7">Flagellar L-ring protein</fullName>
    </recommendedName>
    <alternativeName>
        <fullName evidence="7">Basal body L-ring protein</fullName>
    </alternativeName>
</protein>
<dbReference type="AlphaFoldDB" id="A0A8J6YY21"/>
<dbReference type="PRINTS" id="PR01008">
    <property type="entry name" value="FLGLRINGFLGH"/>
</dbReference>
<organism evidence="8 9">
    <name type="scientific">Phaeovibrio sulfidiphilus</name>
    <dbReference type="NCBI Taxonomy" id="1220600"/>
    <lineage>
        <taxon>Bacteria</taxon>
        <taxon>Pseudomonadati</taxon>
        <taxon>Pseudomonadota</taxon>
        <taxon>Alphaproteobacteria</taxon>
        <taxon>Rhodospirillales</taxon>
        <taxon>Rhodospirillaceae</taxon>
        <taxon>Phaeovibrio</taxon>
    </lineage>
</organism>
<evidence type="ECO:0000256" key="7">
    <source>
        <dbReference type="HAMAP-Rule" id="MF_00415"/>
    </source>
</evidence>
<dbReference type="NCBIfam" id="NF001305">
    <property type="entry name" value="PRK00249.1-5"/>
    <property type="match status" value="1"/>
</dbReference>
<dbReference type="EMBL" id="JACZHT010000007">
    <property type="protein sequence ID" value="MBE1237782.1"/>
    <property type="molecule type" value="Genomic_DNA"/>
</dbReference>
<evidence type="ECO:0000256" key="3">
    <source>
        <dbReference type="ARBA" id="ARBA00022729"/>
    </source>
</evidence>
<name>A0A8J6YY21_9PROT</name>
<dbReference type="Proteomes" id="UP000631034">
    <property type="component" value="Unassembled WGS sequence"/>
</dbReference>
<evidence type="ECO:0000256" key="2">
    <source>
        <dbReference type="ARBA" id="ARBA00006929"/>
    </source>
</evidence>
<comment type="subcellular location">
    <subcellularLocation>
        <location evidence="7">Cell outer membrane</location>
        <topology evidence="7">Lipid-anchor</topology>
    </subcellularLocation>
    <subcellularLocation>
        <location evidence="7">Bacterial flagellum basal body</location>
    </subcellularLocation>
</comment>
<dbReference type="GO" id="GO:0009279">
    <property type="term" value="C:cell outer membrane"/>
    <property type="evidence" value="ECO:0007669"/>
    <property type="project" value="UniProtKB-SubCell"/>
</dbReference>
<dbReference type="GO" id="GO:0071973">
    <property type="term" value="P:bacterial-type flagellum-dependent cell motility"/>
    <property type="evidence" value="ECO:0007669"/>
    <property type="project" value="InterPro"/>
</dbReference>
<proteinExistence type="inferred from homology"/>
<sequence>MPQRSPFLSVARLALVLAGVSVLGACGVMKRMSEVGNGPQVSAIDNPTLARDYRPVSMPMPAPEIAQPNPNSLWRPGARAFFKDQRANDVGDIVTVIVNFSDTAMFSNSLKRAKAGKNSANATNLLGFEKYLDDFLPEGVDKTSLFKFGAEGTTGNNGMINRNERLNLRVAAVIIQVLPNGNLVLAAKQEVRVNGEIRELGVTGIIRPVDIRADNTITWNQIAEARVRYGGRGTLSDMVEPKYGQQVYDILFPF</sequence>
<keyword evidence="8" id="KW-0969">Cilium</keyword>
<evidence type="ECO:0000313" key="8">
    <source>
        <dbReference type="EMBL" id="MBE1237782.1"/>
    </source>
</evidence>
<dbReference type="Pfam" id="PF02107">
    <property type="entry name" value="FlgH"/>
    <property type="match status" value="1"/>
</dbReference>
<keyword evidence="6 7" id="KW-0998">Cell outer membrane</keyword>
<evidence type="ECO:0000256" key="4">
    <source>
        <dbReference type="ARBA" id="ARBA00023136"/>
    </source>
</evidence>
<comment type="caution">
    <text evidence="8">The sequence shown here is derived from an EMBL/GenBank/DDBJ whole genome shotgun (WGS) entry which is preliminary data.</text>
</comment>
<evidence type="ECO:0000256" key="6">
    <source>
        <dbReference type="ARBA" id="ARBA00023237"/>
    </source>
</evidence>
<keyword evidence="8" id="KW-0966">Cell projection</keyword>
<dbReference type="GO" id="GO:0009427">
    <property type="term" value="C:bacterial-type flagellum basal body, distal rod, L ring"/>
    <property type="evidence" value="ECO:0007669"/>
    <property type="project" value="InterPro"/>
</dbReference>
<dbReference type="PROSITE" id="PS51257">
    <property type="entry name" value="PROKAR_LIPOPROTEIN"/>
    <property type="match status" value="1"/>
</dbReference>
<dbReference type="RefSeq" id="WP_192534795.1">
    <property type="nucleotide sequence ID" value="NZ_JACZHT010000007.1"/>
</dbReference>
<comment type="function">
    <text evidence="1 7">Assembles around the rod to form the L-ring and probably protects the motor/basal body from shearing forces during rotation.</text>
</comment>
<gene>
    <name evidence="7" type="primary">flgH</name>
    <name evidence="8" type="ORF">IHV25_09000</name>
</gene>
<evidence type="ECO:0000256" key="1">
    <source>
        <dbReference type="ARBA" id="ARBA00002591"/>
    </source>
</evidence>
<evidence type="ECO:0000256" key="5">
    <source>
        <dbReference type="ARBA" id="ARBA00023143"/>
    </source>
</evidence>
<keyword evidence="9" id="KW-1185">Reference proteome</keyword>
<comment type="similarity">
    <text evidence="2 7">Belongs to the FlgH family.</text>
</comment>
<comment type="subunit">
    <text evidence="7">The basal body constitutes a major portion of the flagellar organelle and consists of four rings (L,P,S, and M) mounted on a central rod.</text>
</comment>
<keyword evidence="3 7" id="KW-0732">Signal</keyword>
<accession>A0A8J6YY21</accession>
<keyword evidence="5 7" id="KW-0975">Bacterial flagellum</keyword>
<keyword evidence="4 7" id="KW-0472">Membrane</keyword>
<evidence type="ECO:0000313" key="9">
    <source>
        <dbReference type="Proteomes" id="UP000631034"/>
    </source>
</evidence>
<dbReference type="HAMAP" id="MF_00415">
    <property type="entry name" value="FlgH"/>
    <property type="match status" value="1"/>
</dbReference>
<dbReference type="GO" id="GO:0003774">
    <property type="term" value="F:cytoskeletal motor activity"/>
    <property type="evidence" value="ECO:0007669"/>
    <property type="project" value="InterPro"/>
</dbReference>
<keyword evidence="8" id="KW-0282">Flagellum</keyword>
<reference evidence="8" key="1">
    <citation type="submission" date="2020-10" db="EMBL/GenBank/DDBJ databases">
        <title>Genome sequence of the unusual species of purple photosynthetic bacteria, Phaeovibrio sulfidiphilus DSM 23193, type strain.</title>
        <authorList>
            <person name="Kyndt J.A."/>
            <person name="Meyer T.E."/>
        </authorList>
    </citation>
    <scope>NUCLEOTIDE SEQUENCE</scope>
    <source>
        <strain evidence="8">DSM 23193</strain>
    </source>
</reference>
<keyword evidence="7" id="KW-0449">Lipoprotein</keyword>
<dbReference type="PANTHER" id="PTHR34933">
    <property type="entry name" value="FLAGELLAR L-RING PROTEIN"/>
    <property type="match status" value="1"/>
</dbReference>
<dbReference type="InterPro" id="IPR000527">
    <property type="entry name" value="Flag_Lring"/>
</dbReference>